<dbReference type="CDD" id="cd22525">
    <property type="entry name" value="KH-I_Rrp4_eukar"/>
    <property type="match status" value="1"/>
</dbReference>
<reference evidence="1" key="2">
    <citation type="submission" date="2013-05" db="EMBL/GenBank/DDBJ databases">
        <authorList>
            <person name="Carter J.-M."/>
            <person name="Baker S.C."/>
            <person name="Pink R."/>
            <person name="Carter D.R.F."/>
            <person name="Collins A."/>
            <person name="Tomlin J."/>
            <person name="Gibbs M."/>
            <person name="Breuker C.J."/>
        </authorList>
    </citation>
    <scope>NUCLEOTIDE SEQUENCE</scope>
    <source>
        <tissue evidence="1">Ovary</tissue>
    </source>
</reference>
<name>S4P3R1_9NEOP</name>
<dbReference type="SUPFAM" id="SSF54791">
    <property type="entry name" value="Eukaryotic type KH-domain (KH-domain type I)"/>
    <property type="match status" value="1"/>
</dbReference>
<evidence type="ECO:0000313" key="1">
    <source>
        <dbReference type="EMBL" id="JAA86226.1"/>
    </source>
</evidence>
<protein>
    <submittedName>
        <fullName evidence="1">Rrp4</fullName>
    </submittedName>
</protein>
<dbReference type="EMBL" id="GAIX01006334">
    <property type="protein sequence ID" value="JAA86226.1"/>
    <property type="molecule type" value="Transcribed_RNA"/>
</dbReference>
<dbReference type="GO" id="GO:0003723">
    <property type="term" value="F:RNA binding"/>
    <property type="evidence" value="ECO:0007669"/>
    <property type="project" value="InterPro"/>
</dbReference>
<accession>S4P3R1</accession>
<dbReference type="AlphaFoldDB" id="S4P3R1"/>
<proteinExistence type="predicted"/>
<reference evidence="1" key="1">
    <citation type="journal article" date="2013" name="BMC Genomics">
        <title>Unscrambling butterfly oogenesis.</title>
        <authorList>
            <person name="Carter J.M."/>
            <person name="Baker S.C."/>
            <person name="Pink R."/>
            <person name="Carter D.R."/>
            <person name="Collins A."/>
            <person name="Tomlin J."/>
            <person name="Gibbs M."/>
            <person name="Breuker C.J."/>
        </authorList>
    </citation>
    <scope>NUCLEOTIDE SEQUENCE</scope>
    <source>
        <tissue evidence="1">Ovary</tissue>
    </source>
</reference>
<sequence>MIIGNNGFIWISPKPQGMMVDGNEDEIINYEMQPVDRTDREIIARLKNCIAALVASKMMLDDTSIMFAFEESLKYEEVKELLDPEAMLDIAFLTQHRLNNIMEE</sequence>
<dbReference type="InterPro" id="IPR036612">
    <property type="entry name" value="KH_dom_type_1_sf"/>
</dbReference>
<organism evidence="1">
    <name type="scientific">Pararge aegeria</name>
    <name type="common">speckled wood butterfly</name>
    <dbReference type="NCBI Taxonomy" id="116150"/>
    <lineage>
        <taxon>Eukaryota</taxon>
        <taxon>Metazoa</taxon>
        <taxon>Ecdysozoa</taxon>
        <taxon>Arthropoda</taxon>
        <taxon>Hexapoda</taxon>
        <taxon>Insecta</taxon>
        <taxon>Pterygota</taxon>
        <taxon>Neoptera</taxon>
        <taxon>Endopterygota</taxon>
        <taxon>Lepidoptera</taxon>
        <taxon>Glossata</taxon>
        <taxon>Ditrysia</taxon>
        <taxon>Papilionoidea</taxon>
        <taxon>Nymphalidae</taxon>
        <taxon>Satyrinae</taxon>
        <taxon>Satyrini</taxon>
        <taxon>Parargina</taxon>
        <taxon>Pararge</taxon>
    </lineage>
</organism>